<comment type="caution">
    <text evidence="4">The sequence shown here is derived from an EMBL/GenBank/DDBJ whole genome shotgun (WGS) entry which is preliminary data.</text>
</comment>
<name>A0ABN1REU5_9ACTN</name>
<keyword evidence="2" id="KW-0067">ATP-binding</keyword>
<dbReference type="SUPFAM" id="SSF46894">
    <property type="entry name" value="C-terminal effector domain of the bipartite response regulators"/>
    <property type="match status" value="1"/>
</dbReference>
<evidence type="ECO:0000313" key="5">
    <source>
        <dbReference type="Proteomes" id="UP001500542"/>
    </source>
</evidence>
<evidence type="ECO:0000313" key="4">
    <source>
        <dbReference type="EMBL" id="GAA0955867.1"/>
    </source>
</evidence>
<dbReference type="InterPro" id="IPR036388">
    <property type="entry name" value="WH-like_DNA-bd_sf"/>
</dbReference>
<dbReference type="CDD" id="cd06170">
    <property type="entry name" value="LuxR_C_like"/>
    <property type="match status" value="1"/>
</dbReference>
<sequence>MPRARTMIRLLGWTVAMRIRDQSLQLEGRRRECEALDRLVADLGAGHSSALVLRGEAGIGKTALLDYLEANAPSCRVARAAGVESEMELAFGGLHQLCTRLPDRLSDPRHEALSTAFGLSTGTPPDRFQVGLAMLNLLADVAEDAPLICLIDDAQWLDRMSAQTLAFVARRLLAERVALVFAIREHGDANELTGLPELLVTGLGYDDARALLDTTVTRVLDERVRDRFVAETRGNPLALIELPRSLPAGRLTSGFGRTGPDGLAGKLEQGFLLRFDALPADAGLLLLIAAAEPVGDPALLWRAAERLGIGAEAAADAQTAGLIDIGSRVRFRHPLIRSAVYRAGSAADLRAVHSALAGATDASLDPDRRAWHRAYATVGLDEEVAAELESAAARAQARGGVGTAAAFLQRATELTPDPGRRAERALAAAGAKFEAGEPDAAYDLLSAAEIGPVDDLHRARLARLRAQISFAHRRGREAGALLLDAANRLDALHDPMAREAYLEALGAAVFAGRLGSHRNVQKAAEAARAAHPTPRPAGAMDLLLDGVASRFTDGYTVAVPSLRRALQAFRQAAERGEDKVVQWLWRGCPVAPELWDDEAWHELTDRGVELARGQGALGVLPGALTYRAVVHLHAGEFGAAAMLLTESDALASATGTTPLRDGRLMLAAWRGEERAAARLIDAAVQDAVARGEGRALGLARHAAAVLYNGLGRYEAALDAARKACEQEDLGFFAWSLAEAVEAAARSDTGASDALSQLEERARAAGTDWGLGIWARSAALVAEGNDADALHREAIERLGRTRMVVHLARAQLLYGEWLRRENRRHDARIQLRLAHDSLSRMGARAFADRARQELAATGETTRRQVAHTGELLTAKEAQIARLAADGLTNHEIGGRLFLSPHTVDWHLRKVFSKLAVTSRKQLDPALIDAISPVTAG</sequence>
<dbReference type="Pfam" id="PF13191">
    <property type="entry name" value="AAA_16"/>
    <property type="match status" value="1"/>
</dbReference>
<proteinExistence type="predicted"/>
<feature type="domain" description="HTH luxR-type" evidence="3">
    <location>
        <begin position="864"/>
        <end position="929"/>
    </location>
</feature>
<evidence type="ECO:0000256" key="1">
    <source>
        <dbReference type="ARBA" id="ARBA00022741"/>
    </source>
</evidence>
<evidence type="ECO:0000259" key="3">
    <source>
        <dbReference type="PROSITE" id="PS50043"/>
    </source>
</evidence>
<dbReference type="PANTHER" id="PTHR16305:SF35">
    <property type="entry name" value="TRANSCRIPTIONAL ACTIVATOR DOMAIN"/>
    <property type="match status" value="1"/>
</dbReference>
<accession>A0ABN1REU5</accession>
<dbReference type="PRINTS" id="PR00038">
    <property type="entry name" value="HTHLUXR"/>
</dbReference>
<dbReference type="InterPro" id="IPR041664">
    <property type="entry name" value="AAA_16"/>
</dbReference>
<keyword evidence="5" id="KW-1185">Reference proteome</keyword>
<keyword evidence="1" id="KW-0547">Nucleotide-binding</keyword>
<dbReference type="SMART" id="SM00421">
    <property type="entry name" value="HTH_LUXR"/>
    <property type="match status" value="1"/>
</dbReference>
<organism evidence="4 5">
    <name type="scientific">Kribbella koreensis</name>
    <dbReference type="NCBI Taxonomy" id="57909"/>
    <lineage>
        <taxon>Bacteria</taxon>
        <taxon>Bacillati</taxon>
        <taxon>Actinomycetota</taxon>
        <taxon>Actinomycetes</taxon>
        <taxon>Propionibacteriales</taxon>
        <taxon>Kribbellaceae</taxon>
        <taxon>Kribbella</taxon>
    </lineage>
</organism>
<dbReference type="Pfam" id="PF00196">
    <property type="entry name" value="GerE"/>
    <property type="match status" value="1"/>
</dbReference>
<dbReference type="PROSITE" id="PS50043">
    <property type="entry name" value="HTH_LUXR_2"/>
    <property type="match status" value="1"/>
</dbReference>
<dbReference type="InterPro" id="IPR027417">
    <property type="entry name" value="P-loop_NTPase"/>
</dbReference>
<dbReference type="SUPFAM" id="SSF52540">
    <property type="entry name" value="P-loop containing nucleoside triphosphate hydrolases"/>
    <property type="match status" value="1"/>
</dbReference>
<protein>
    <submittedName>
        <fullName evidence="4">LuxR family transcriptional regulator</fullName>
    </submittedName>
</protein>
<dbReference type="Proteomes" id="UP001500542">
    <property type="component" value="Unassembled WGS sequence"/>
</dbReference>
<reference evidence="4 5" key="1">
    <citation type="journal article" date="2019" name="Int. J. Syst. Evol. Microbiol.">
        <title>The Global Catalogue of Microorganisms (GCM) 10K type strain sequencing project: providing services to taxonomists for standard genome sequencing and annotation.</title>
        <authorList>
            <consortium name="The Broad Institute Genomics Platform"/>
            <consortium name="The Broad Institute Genome Sequencing Center for Infectious Disease"/>
            <person name="Wu L."/>
            <person name="Ma J."/>
        </authorList>
    </citation>
    <scope>NUCLEOTIDE SEQUENCE [LARGE SCALE GENOMIC DNA]</scope>
    <source>
        <strain evidence="4 5">JCM 10977</strain>
    </source>
</reference>
<gene>
    <name evidence="4" type="ORF">GCM10009554_64390</name>
</gene>
<dbReference type="PANTHER" id="PTHR16305">
    <property type="entry name" value="TESTICULAR SOLUBLE ADENYLYL CYCLASE"/>
    <property type="match status" value="1"/>
</dbReference>
<evidence type="ECO:0000256" key="2">
    <source>
        <dbReference type="ARBA" id="ARBA00022840"/>
    </source>
</evidence>
<dbReference type="Gene3D" id="3.40.50.300">
    <property type="entry name" value="P-loop containing nucleotide triphosphate hydrolases"/>
    <property type="match status" value="1"/>
</dbReference>
<dbReference type="Gene3D" id="1.10.10.10">
    <property type="entry name" value="Winged helix-like DNA-binding domain superfamily/Winged helix DNA-binding domain"/>
    <property type="match status" value="1"/>
</dbReference>
<dbReference type="InterPro" id="IPR016032">
    <property type="entry name" value="Sig_transdc_resp-reg_C-effctor"/>
</dbReference>
<dbReference type="InterPro" id="IPR000792">
    <property type="entry name" value="Tscrpt_reg_LuxR_C"/>
</dbReference>
<dbReference type="EMBL" id="BAAAHK010000017">
    <property type="protein sequence ID" value="GAA0955867.1"/>
    <property type="molecule type" value="Genomic_DNA"/>
</dbReference>